<dbReference type="InterPro" id="IPR009057">
    <property type="entry name" value="Homeodomain-like_sf"/>
</dbReference>
<dbReference type="SUPFAM" id="SSF51215">
    <property type="entry name" value="Regulatory protein AraC"/>
    <property type="match status" value="1"/>
</dbReference>
<keyword evidence="2" id="KW-0238">DNA-binding</keyword>
<dbReference type="OrthoDB" id="2569619at2"/>
<dbReference type="SUPFAM" id="SSF46689">
    <property type="entry name" value="Homeodomain-like"/>
    <property type="match status" value="1"/>
</dbReference>
<dbReference type="Pfam" id="PF02311">
    <property type="entry name" value="AraC_binding"/>
    <property type="match status" value="1"/>
</dbReference>
<gene>
    <name evidence="5" type="ORF">FDK13_06615</name>
</gene>
<dbReference type="PANTHER" id="PTHR43280:SF2">
    <property type="entry name" value="HTH-TYPE TRANSCRIPTIONAL REGULATOR EXSA"/>
    <property type="match status" value="1"/>
</dbReference>
<feature type="domain" description="HTH araC/xylS-type" evidence="4">
    <location>
        <begin position="175"/>
        <end position="275"/>
    </location>
</feature>
<keyword evidence="6" id="KW-1185">Reference proteome</keyword>
<reference evidence="5 6" key="1">
    <citation type="submission" date="2019-05" db="EMBL/GenBank/DDBJ databases">
        <title>Dyadobacter AR-3-8 sp. nov., isolated from arctic soil.</title>
        <authorList>
            <person name="Chaudhary D.K."/>
        </authorList>
    </citation>
    <scope>NUCLEOTIDE SEQUENCE [LARGE SCALE GENOMIC DNA]</scope>
    <source>
        <strain evidence="5 6">AR-3-8</strain>
    </source>
</reference>
<dbReference type="GO" id="GO:0043565">
    <property type="term" value="F:sequence-specific DNA binding"/>
    <property type="evidence" value="ECO:0007669"/>
    <property type="project" value="InterPro"/>
</dbReference>
<dbReference type="SMART" id="SM00342">
    <property type="entry name" value="HTH_ARAC"/>
    <property type="match status" value="1"/>
</dbReference>
<organism evidence="5 6">
    <name type="scientific">Dyadobacter frigoris</name>
    <dbReference type="NCBI Taxonomy" id="2576211"/>
    <lineage>
        <taxon>Bacteria</taxon>
        <taxon>Pseudomonadati</taxon>
        <taxon>Bacteroidota</taxon>
        <taxon>Cytophagia</taxon>
        <taxon>Cytophagales</taxon>
        <taxon>Spirosomataceae</taxon>
        <taxon>Dyadobacter</taxon>
    </lineage>
</organism>
<dbReference type="EMBL" id="SZVO01000002">
    <property type="protein sequence ID" value="TKT93511.1"/>
    <property type="molecule type" value="Genomic_DNA"/>
</dbReference>
<evidence type="ECO:0000256" key="2">
    <source>
        <dbReference type="ARBA" id="ARBA00023125"/>
    </source>
</evidence>
<dbReference type="GO" id="GO:0003700">
    <property type="term" value="F:DNA-binding transcription factor activity"/>
    <property type="evidence" value="ECO:0007669"/>
    <property type="project" value="InterPro"/>
</dbReference>
<dbReference type="PANTHER" id="PTHR43280">
    <property type="entry name" value="ARAC-FAMILY TRANSCRIPTIONAL REGULATOR"/>
    <property type="match status" value="1"/>
</dbReference>
<dbReference type="Gene3D" id="1.10.10.60">
    <property type="entry name" value="Homeodomain-like"/>
    <property type="match status" value="2"/>
</dbReference>
<dbReference type="RefSeq" id="WP_137339186.1">
    <property type="nucleotide sequence ID" value="NZ_BSQH01000017.1"/>
</dbReference>
<dbReference type="InterPro" id="IPR014710">
    <property type="entry name" value="RmlC-like_jellyroll"/>
</dbReference>
<dbReference type="InterPro" id="IPR018060">
    <property type="entry name" value="HTH_AraC"/>
</dbReference>
<protein>
    <submittedName>
        <fullName evidence="5">Helix-turn-helix domain-containing protein</fullName>
    </submittedName>
</protein>
<dbReference type="PROSITE" id="PS01124">
    <property type="entry name" value="HTH_ARAC_FAMILY_2"/>
    <property type="match status" value="1"/>
</dbReference>
<name>A0A4U6DAQ2_9BACT</name>
<evidence type="ECO:0000313" key="5">
    <source>
        <dbReference type="EMBL" id="TKT93511.1"/>
    </source>
</evidence>
<keyword evidence="3" id="KW-0804">Transcription</keyword>
<comment type="caution">
    <text evidence="5">The sequence shown here is derived from an EMBL/GenBank/DDBJ whole genome shotgun (WGS) entry which is preliminary data.</text>
</comment>
<evidence type="ECO:0000259" key="4">
    <source>
        <dbReference type="PROSITE" id="PS01124"/>
    </source>
</evidence>
<dbReference type="PROSITE" id="PS00041">
    <property type="entry name" value="HTH_ARAC_FAMILY_1"/>
    <property type="match status" value="1"/>
</dbReference>
<evidence type="ECO:0000256" key="3">
    <source>
        <dbReference type="ARBA" id="ARBA00023163"/>
    </source>
</evidence>
<dbReference type="Gene3D" id="2.60.120.10">
    <property type="entry name" value="Jelly Rolls"/>
    <property type="match status" value="1"/>
</dbReference>
<sequence>MKKDVLHEPFELILKEFLDVCPRGEHAHSFFEIIYVVAGTGIQSINTTEFAYKPGHLFLIAPEDSHRFDIKTPTQFFFIRFNDIYVQAKETGPLQRMEMILKNASHEPGCALKNDADKKVVRSIMEALIAEHDKKDLYHKELISQYINTLLVIIARNIMVSLPSQIDEQSDSKAIKILQYVQANIYNPEFLKGEHISQKFGISEAYIGRYFQKHMNETLQQFVMNYKLKLIENRLQHTDMQITEIANEFGFTDKSHLNRIFKKYVGVSPGEFRGKN</sequence>
<dbReference type="InterPro" id="IPR020449">
    <property type="entry name" value="Tscrpt_reg_AraC-type_HTH"/>
</dbReference>
<proteinExistence type="predicted"/>
<evidence type="ECO:0000313" key="6">
    <source>
        <dbReference type="Proteomes" id="UP000304900"/>
    </source>
</evidence>
<dbReference type="InterPro" id="IPR003313">
    <property type="entry name" value="AraC-bd"/>
</dbReference>
<accession>A0A4U6DAQ2</accession>
<dbReference type="PRINTS" id="PR00032">
    <property type="entry name" value="HTHARAC"/>
</dbReference>
<dbReference type="InterPro" id="IPR037923">
    <property type="entry name" value="HTH-like"/>
</dbReference>
<evidence type="ECO:0000256" key="1">
    <source>
        <dbReference type="ARBA" id="ARBA00023015"/>
    </source>
</evidence>
<dbReference type="Proteomes" id="UP000304900">
    <property type="component" value="Unassembled WGS sequence"/>
</dbReference>
<dbReference type="AlphaFoldDB" id="A0A4U6DAQ2"/>
<dbReference type="InterPro" id="IPR018062">
    <property type="entry name" value="HTH_AraC-typ_CS"/>
</dbReference>
<keyword evidence="1" id="KW-0805">Transcription regulation</keyword>
<dbReference type="Pfam" id="PF12833">
    <property type="entry name" value="HTH_18"/>
    <property type="match status" value="1"/>
</dbReference>